<feature type="domain" description="Xylanolytic transcriptional activator regulatory" evidence="7">
    <location>
        <begin position="239"/>
        <end position="311"/>
    </location>
</feature>
<dbReference type="SMART" id="SM00906">
    <property type="entry name" value="Fungal_trans"/>
    <property type="match status" value="1"/>
</dbReference>
<dbReference type="Proteomes" id="UP001251528">
    <property type="component" value="Unassembled WGS sequence"/>
</dbReference>
<accession>A0AAJ0D161</accession>
<dbReference type="GO" id="GO:0008270">
    <property type="term" value="F:zinc ion binding"/>
    <property type="evidence" value="ECO:0007669"/>
    <property type="project" value="InterPro"/>
</dbReference>
<dbReference type="Pfam" id="PF04082">
    <property type="entry name" value="Fungal_trans"/>
    <property type="match status" value="1"/>
</dbReference>
<dbReference type="AlphaFoldDB" id="A0AAJ0D161"/>
<gene>
    <name evidence="8" type="ORF">QQS21_000334</name>
</gene>
<keyword evidence="2" id="KW-0805">Transcription regulation</keyword>
<evidence type="ECO:0000313" key="8">
    <source>
        <dbReference type="EMBL" id="KAK2616722.1"/>
    </source>
</evidence>
<feature type="region of interest" description="Disordered" evidence="6">
    <location>
        <begin position="1"/>
        <end position="37"/>
    </location>
</feature>
<dbReference type="GO" id="GO:0003677">
    <property type="term" value="F:DNA binding"/>
    <property type="evidence" value="ECO:0007669"/>
    <property type="project" value="UniProtKB-KW"/>
</dbReference>
<comment type="caution">
    <text evidence="8">The sequence shown here is derived from an EMBL/GenBank/DDBJ whole genome shotgun (WGS) entry which is preliminary data.</text>
</comment>
<dbReference type="InterPro" id="IPR007219">
    <property type="entry name" value="XnlR_reg_dom"/>
</dbReference>
<dbReference type="InterPro" id="IPR052073">
    <property type="entry name" value="Amide_Lactam_Regulators"/>
</dbReference>
<dbReference type="PANTHER" id="PTHR47171">
    <property type="entry name" value="FARA-RELATED"/>
    <property type="match status" value="1"/>
</dbReference>
<keyword evidence="9" id="KW-1185">Reference proteome</keyword>
<evidence type="ECO:0000256" key="1">
    <source>
        <dbReference type="ARBA" id="ARBA00022833"/>
    </source>
</evidence>
<name>A0AAJ0D161_9HYPO</name>
<keyword evidence="5" id="KW-0539">Nucleus</keyword>
<dbReference type="EMBL" id="JASWJB010000003">
    <property type="protein sequence ID" value="KAK2616722.1"/>
    <property type="molecule type" value="Genomic_DNA"/>
</dbReference>
<evidence type="ECO:0000256" key="6">
    <source>
        <dbReference type="SAM" id="MobiDB-lite"/>
    </source>
</evidence>
<organism evidence="8 9">
    <name type="scientific">Conoideocrella luteorostrata</name>
    <dbReference type="NCBI Taxonomy" id="1105319"/>
    <lineage>
        <taxon>Eukaryota</taxon>
        <taxon>Fungi</taxon>
        <taxon>Dikarya</taxon>
        <taxon>Ascomycota</taxon>
        <taxon>Pezizomycotina</taxon>
        <taxon>Sordariomycetes</taxon>
        <taxon>Hypocreomycetidae</taxon>
        <taxon>Hypocreales</taxon>
        <taxon>Clavicipitaceae</taxon>
        <taxon>Conoideocrella</taxon>
    </lineage>
</organism>
<protein>
    <recommendedName>
        <fullName evidence="7">Xylanolytic transcriptional activator regulatory domain-containing protein</fullName>
    </recommendedName>
</protein>
<evidence type="ECO:0000256" key="5">
    <source>
        <dbReference type="ARBA" id="ARBA00023242"/>
    </source>
</evidence>
<evidence type="ECO:0000256" key="3">
    <source>
        <dbReference type="ARBA" id="ARBA00023125"/>
    </source>
</evidence>
<evidence type="ECO:0000259" key="7">
    <source>
        <dbReference type="SMART" id="SM00906"/>
    </source>
</evidence>
<evidence type="ECO:0000256" key="4">
    <source>
        <dbReference type="ARBA" id="ARBA00023163"/>
    </source>
</evidence>
<dbReference type="GO" id="GO:0006351">
    <property type="term" value="P:DNA-templated transcription"/>
    <property type="evidence" value="ECO:0007669"/>
    <property type="project" value="InterPro"/>
</dbReference>
<evidence type="ECO:0000313" key="9">
    <source>
        <dbReference type="Proteomes" id="UP001251528"/>
    </source>
</evidence>
<keyword evidence="4" id="KW-0804">Transcription</keyword>
<keyword evidence="3" id="KW-0238">DNA-binding</keyword>
<reference evidence="8" key="1">
    <citation type="submission" date="2023-06" db="EMBL/GenBank/DDBJ databases">
        <title>Conoideocrella luteorostrata (Hypocreales: Clavicipitaceae), a potential biocontrol fungus for elongate hemlock scale in United States Christmas tree production areas.</title>
        <authorList>
            <person name="Barrett H."/>
            <person name="Lovett B."/>
            <person name="Macias A.M."/>
            <person name="Stajich J.E."/>
            <person name="Kasson M.T."/>
        </authorList>
    </citation>
    <scope>NUCLEOTIDE SEQUENCE</scope>
    <source>
        <strain evidence="8">ARSEF 14590</strain>
    </source>
</reference>
<keyword evidence="1" id="KW-0862">Zinc</keyword>
<evidence type="ECO:0000256" key="2">
    <source>
        <dbReference type="ARBA" id="ARBA00023015"/>
    </source>
</evidence>
<dbReference type="PANTHER" id="PTHR47171:SF6">
    <property type="entry name" value="SPECIFIC TRANSCRIPTION FACTOR, PUTATIVE (AFU_ORTHOLOGUE AFUA_2G06130)-RELATED"/>
    <property type="match status" value="1"/>
</dbReference>
<sequence length="590" mass="66000">MTGPQHHENTQNTTHLTDTRARSLPSQSNPNPRPDNVHMRFVANLSPESTFIINAQRPTGAHGISTHCVGLWFGQDDKEAPEKNGLANDEVVHVPEQAWDGAAGQTLLLSALRPALRRKCISVIPPEPEFGLLRELFFAKFDLIFPLLRDEAWEKHGVMETVALKQCICLLASLDPSMRPHLRLPHTEAVLSQAEFRAHIAAAVKQSLDLDFITDKVVLLQVCTLMSMYVGNQGFGELSTSYCAQAVLHEQTLGFHVGWGDDKDKTGVERSRRIFWCVWVLDRLNAATNGRPTLIHRHDVDSRVMDSADDQPPPFRLLIRIAQLLDHTISLYRPHAVEQAQTRRIDDTFEDLVKTTAAQNLSNASLELFYLSVVILRDRSHGHQSASELQWFCASRIVAVASGEFKPSLVYWPTLPYSVTVAASVAYRRLRNSSVPYSRRCAYTLFHDGCQLLSDLSRAFLSARIMAQLGKDTMREVERATKRTRRDSIRPIQDAVTSSETVLAGDHDIQVSPNVDQPRSRQVLDLPQSLEAGVTHTTSAACSDSCSPSFFDCYDGEAGIFGNFDPNFDLNRIDAIFSANLDLNSQERTY</sequence>
<dbReference type="CDD" id="cd12148">
    <property type="entry name" value="fungal_TF_MHR"/>
    <property type="match status" value="1"/>
</dbReference>
<proteinExistence type="predicted"/>